<comment type="caution">
    <text evidence="1">The sequence shown here is derived from an EMBL/GenBank/DDBJ whole genome shotgun (WGS) entry which is preliminary data.</text>
</comment>
<organism evidence="1 2">
    <name type="scientific">Gigaspora margarita</name>
    <dbReference type="NCBI Taxonomy" id="4874"/>
    <lineage>
        <taxon>Eukaryota</taxon>
        <taxon>Fungi</taxon>
        <taxon>Fungi incertae sedis</taxon>
        <taxon>Mucoromycota</taxon>
        <taxon>Glomeromycotina</taxon>
        <taxon>Glomeromycetes</taxon>
        <taxon>Diversisporales</taxon>
        <taxon>Gigasporaceae</taxon>
        <taxon>Gigaspora</taxon>
    </lineage>
</organism>
<protein>
    <submittedName>
        <fullName evidence="1">24123_t:CDS:1</fullName>
    </submittedName>
</protein>
<proteinExistence type="predicted"/>
<dbReference type="Proteomes" id="UP000789901">
    <property type="component" value="Unassembled WGS sequence"/>
</dbReference>
<dbReference type="EMBL" id="CAJVQB010000336">
    <property type="protein sequence ID" value="CAG8482701.1"/>
    <property type="molecule type" value="Genomic_DNA"/>
</dbReference>
<evidence type="ECO:0000313" key="1">
    <source>
        <dbReference type="EMBL" id="CAG8482701.1"/>
    </source>
</evidence>
<evidence type="ECO:0000313" key="2">
    <source>
        <dbReference type="Proteomes" id="UP000789901"/>
    </source>
</evidence>
<sequence length="194" mass="22070">MSTSNSHQFSSYNSDTINELNELNDLNSSNISENIHDLDTVSNSSSPDQALPIIEVGYGLILDEIKLKKIYCKVKIKVKDGLNKECSNNYRLTTGIANLKSYLHQVYQILPSEENNNNSQFNKTVSNQSSLHDFINKKSSLPISKQDKITNHVLGWIINNPHLFNATSNKCFCDISLEYKARFEFPCYDIIKEN</sequence>
<accession>A0ABN7U2J6</accession>
<name>A0ABN7U2J6_GIGMA</name>
<gene>
    <name evidence="1" type="ORF">GMARGA_LOCUS1321</name>
</gene>
<reference evidence="1 2" key="1">
    <citation type="submission" date="2021-06" db="EMBL/GenBank/DDBJ databases">
        <authorList>
            <person name="Kallberg Y."/>
            <person name="Tangrot J."/>
            <person name="Rosling A."/>
        </authorList>
    </citation>
    <scope>NUCLEOTIDE SEQUENCE [LARGE SCALE GENOMIC DNA]</scope>
    <source>
        <strain evidence="1 2">120-4 pot B 10/14</strain>
    </source>
</reference>
<keyword evidence="2" id="KW-1185">Reference proteome</keyword>